<keyword evidence="1" id="KW-1133">Transmembrane helix</keyword>
<reference evidence="3" key="2">
    <citation type="submission" date="2021-09" db="EMBL/GenBank/DDBJ databases">
        <authorList>
            <person name="Gilroy R."/>
        </authorList>
    </citation>
    <scope>NUCLEOTIDE SEQUENCE</scope>
    <source>
        <strain evidence="3">CHK179-5677</strain>
    </source>
</reference>
<keyword evidence="2" id="KW-0732">Signal</keyword>
<dbReference type="Pfam" id="PF09546">
    <property type="entry name" value="Spore_III_AE"/>
    <property type="match status" value="1"/>
</dbReference>
<feature type="transmembrane region" description="Helical" evidence="1">
    <location>
        <begin position="153"/>
        <end position="173"/>
    </location>
</feature>
<dbReference type="RefSeq" id="WP_295368973.1">
    <property type="nucleotide sequence ID" value="NZ_DYUC01000009.1"/>
</dbReference>
<organism evidence="3 4">
    <name type="scientific">Pseudoflavonifractor capillosus</name>
    <dbReference type="NCBI Taxonomy" id="106588"/>
    <lineage>
        <taxon>Bacteria</taxon>
        <taxon>Bacillati</taxon>
        <taxon>Bacillota</taxon>
        <taxon>Clostridia</taxon>
        <taxon>Eubacteriales</taxon>
        <taxon>Oscillospiraceae</taxon>
        <taxon>Pseudoflavonifractor</taxon>
    </lineage>
</organism>
<dbReference type="InterPro" id="IPR014194">
    <property type="entry name" value="Spore_III_AE"/>
</dbReference>
<evidence type="ECO:0000313" key="4">
    <source>
        <dbReference type="Proteomes" id="UP000760668"/>
    </source>
</evidence>
<feature type="transmembrane region" description="Helical" evidence="1">
    <location>
        <begin position="180"/>
        <end position="201"/>
    </location>
</feature>
<evidence type="ECO:0000256" key="1">
    <source>
        <dbReference type="SAM" id="Phobius"/>
    </source>
</evidence>
<dbReference type="EMBL" id="DYUC01000009">
    <property type="protein sequence ID" value="HJG85551.1"/>
    <property type="molecule type" value="Genomic_DNA"/>
</dbReference>
<gene>
    <name evidence="3" type="ORF">K8V01_00770</name>
</gene>
<feature type="transmembrane region" description="Helical" evidence="1">
    <location>
        <begin position="84"/>
        <end position="101"/>
    </location>
</feature>
<name>A0A921SRJ8_9FIRM</name>
<keyword evidence="1" id="KW-0472">Membrane</keyword>
<feature type="transmembrane region" description="Helical" evidence="1">
    <location>
        <begin position="221"/>
        <end position="246"/>
    </location>
</feature>
<feature type="transmembrane region" description="Helical" evidence="1">
    <location>
        <begin position="113"/>
        <end position="133"/>
    </location>
</feature>
<accession>A0A921SRJ8</accession>
<sequence length="371" mass="37194">MKPYRICAVILLLLTMLCCGAQAAETEDEVLSAQAEALDLHSLEQAAEEYGGGQAVTPDTSLEEGIQAILDTGSDEVFGVVRKAVRSGVLLLAVVLLCALADGMKAAGQLGGGIDVVSVAGALAVTAVAVADVNTLIGLGREALDNMNMFSKVLLPTITAAAAASGAPGGAAARQLATVLFSDVLMTLITGLLIPLVYAYVASSAAYAALGNDGLKRIGGVLKWVVTTVLTSVLLLFVGYLTVSGVIAGTADAATVKAAKFAVSSVVPVVGGILSDAAETVLVSASVLRNTVGVFGMLTVLGICLVPFLQLGIHYLAYKLTAALTGTVSAGRVAGLIDSIGGAFGLVLGMTGACALLMLVSIVSAISVVTV</sequence>
<dbReference type="AlphaFoldDB" id="A0A921SRJ8"/>
<proteinExistence type="predicted"/>
<feature type="signal peptide" evidence="2">
    <location>
        <begin position="1"/>
        <end position="23"/>
    </location>
</feature>
<evidence type="ECO:0000313" key="3">
    <source>
        <dbReference type="EMBL" id="HJG85551.1"/>
    </source>
</evidence>
<evidence type="ECO:0000256" key="2">
    <source>
        <dbReference type="SAM" id="SignalP"/>
    </source>
</evidence>
<feature type="chain" id="PRO_5037783292" evidence="2">
    <location>
        <begin position="24"/>
        <end position="371"/>
    </location>
</feature>
<feature type="transmembrane region" description="Helical" evidence="1">
    <location>
        <begin position="343"/>
        <end position="369"/>
    </location>
</feature>
<reference evidence="3" key="1">
    <citation type="journal article" date="2021" name="PeerJ">
        <title>Extensive microbial diversity within the chicken gut microbiome revealed by metagenomics and culture.</title>
        <authorList>
            <person name="Gilroy R."/>
            <person name="Ravi A."/>
            <person name="Getino M."/>
            <person name="Pursley I."/>
            <person name="Horton D.L."/>
            <person name="Alikhan N.F."/>
            <person name="Baker D."/>
            <person name="Gharbi K."/>
            <person name="Hall N."/>
            <person name="Watson M."/>
            <person name="Adriaenssens E.M."/>
            <person name="Foster-Nyarko E."/>
            <person name="Jarju S."/>
            <person name="Secka A."/>
            <person name="Antonio M."/>
            <person name="Oren A."/>
            <person name="Chaudhuri R.R."/>
            <person name="La Ragione R."/>
            <person name="Hildebrand F."/>
            <person name="Pallen M.J."/>
        </authorList>
    </citation>
    <scope>NUCLEOTIDE SEQUENCE</scope>
    <source>
        <strain evidence="3">CHK179-5677</strain>
    </source>
</reference>
<keyword evidence="1" id="KW-0812">Transmembrane</keyword>
<comment type="caution">
    <text evidence="3">The sequence shown here is derived from an EMBL/GenBank/DDBJ whole genome shotgun (WGS) entry which is preliminary data.</text>
</comment>
<feature type="transmembrane region" description="Helical" evidence="1">
    <location>
        <begin position="287"/>
        <end position="309"/>
    </location>
</feature>
<protein>
    <submittedName>
        <fullName evidence="3">Stage III sporulation protein AE</fullName>
    </submittedName>
</protein>
<dbReference type="Proteomes" id="UP000760668">
    <property type="component" value="Unassembled WGS sequence"/>
</dbReference>